<dbReference type="RefSeq" id="XP_020839170.1">
    <property type="nucleotide sequence ID" value="XM_020983511.1"/>
</dbReference>
<organism evidence="2 3">
    <name type="scientific">Phascolarctos cinereus</name>
    <name type="common">Koala</name>
    <dbReference type="NCBI Taxonomy" id="38626"/>
    <lineage>
        <taxon>Eukaryota</taxon>
        <taxon>Metazoa</taxon>
        <taxon>Chordata</taxon>
        <taxon>Craniata</taxon>
        <taxon>Vertebrata</taxon>
        <taxon>Euteleostomi</taxon>
        <taxon>Mammalia</taxon>
        <taxon>Metatheria</taxon>
        <taxon>Diprotodontia</taxon>
        <taxon>Phascolarctidae</taxon>
        <taxon>Phascolarctos</taxon>
    </lineage>
</organism>
<keyword evidence="2" id="KW-1185">Reference proteome</keyword>
<dbReference type="KEGG" id="pcw:110206258"/>
<accession>A0A6P5K230</accession>
<dbReference type="GeneID" id="110206258"/>
<reference evidence="3" key="1">
    <citation type="submission" date="2025-08" db="UniProtKB">
        <authorList>
            <consortium name="RefSeq"/>
        </authorList>
    </citation>
    <scope>IDENTIFICATION</scope>
    <source>
        <tissue evidence="3">Spleen</tissue>
    </source>
</reference>
<dbReference type="InParanoid" id="A0A6P5K230"/>
<proteinExistence type="predicted"/>
<dbReference type="CTD" id="100128071"/>
<gene>
    <name evidence="3" type="primary">FAM229A</name>
</gene>
<dbReference type="Proteomes" id="UP000515140">
    <property type="component" value="Unplaced"/>
</dbReference>
<evidence type="ECO:0000313" key="2">
    <source>
        <dbReference type="Proteomes" id="UP000515140"/>
    </source>
</evidence>
<evidence type="ECO:0000256" key="1">
    <source>
        <dbReference type="SAM" id="MobiDB-lite"/>
    </source>
</evidence>
<feature type="compositionally biased region" description="Basic and acidic residues" evidence="1">
    <location>
        <begin position="50"/>
        <end position="59"/>
    </location>
</feature>
<evidence type="ECO:0000313" key="3">
    <source>
        <dbReference type="RefSeq" id="XP_020839170.1"/>
    </source>
</evidence>
<feature type="region of interest" description="Disordered" evidence="1">
    <location>
        <begin position="38"/>
        <end position="199"/>
    </location>
</feature>
<protein>
    <submittedName>
        <fullName evidence="3">Protein FAM229A isoform X1</fullName>
    </submittedName>
</protein>
<name>A0A6P5K230_PHACI</name>
<dbReference type="PRINTS" id="PR01217">
    <property type="entry name" value="PRICHEXTENSN"/>
</dbReference>
<dbReference type="AlphaFoldDB" id="A0A6P5K230"/>
<sequence length="199" mass="21456">MGSVPLPRPLGPRIVTIARPRRAAAGPARASVGACKSKIAGCGRPAGARSRAESSRAEPCRGNAYARSRGRSAPLQCAQSWAGCPRCPASLPPRPAAARPKWRPDPRRPARAVRVPRREERARGGPRPPATVRSARPPRGSQCSPRPRRFGPAARPAPLPQTPARLPLDQSVLPRPGLRQLFPAWDRLRPPAELPRART</sequence>